<feature type="region of interest" description="Disordered" evidence="1">
    <location>
        <begin position="77"/>
        <end position="112"/>
    </location>
</feature>
<feature type="region of interest" description="Disordered" evidence="1">
    <location>
        <begin position="652"/>
        <end position="673"/>
    </location>
</feature>
<feature type="region of interest" description="Disordered" evidence="1">
    <location>
        <begin position="746"/>
        <end position="836"/>
    </location>
</feature>
<name>A0ABV3S822_9GAMM</name>
<dbReference type="InterPro" id="IPR040696">
    <property type="entry name" value="LPD23"/>
</dbReference>
<feature type="region of interest" description="Disordered" evidence="1">
    <location>
        <begin position="130"/>
        <end position="206"/>
    </location>
</feature>
<dbReference type="Pfam" id="PF18838">
    <property type="entry name" value="LPD23"/>
    <property type="match status" value="1"/>
</dbReference>
<evidence type="ECO:0000259" key="2">
    <source>
        <dbReference type="Pfam" id="PF18838"/>
    </source>
</evidence>
<proteinExistence type="predicted"/>
<evidence type="ECO:0000313" key="3">
    <source>
        <dbReference type="EMBL" id="MEX0385882.1"/>
    </source>
</evidence>
<feature type="compositionally biased region" description="Basic and acidic residues" evidence="1">
    <location>
        <begin position="746"/>
        <end position="757"/>
    </location>
</feature>
<feature type="domain" description="Large polyvalent protein associated" evidence="2">
    <location>
        <begin position="2261"/>
        <end position="2317"/>
    </location>
</feature>
<dbReference type="RefSeq" id="WP_367966365.1">
    <property type="nucleotide sequence ID" value="NZ_JBAKFJ010000001.1"/>
</dbReference>
<feature type="compositionally biased region" description="Polar residues" evidence="1">
    <location>
        <begin position="818"/>
        <end position="834"/>
    </location>
</feature>
<reference evidence="3 4" key="1">
    <citation type="submission" date="2024-02" db="EMBL/GenBank/DDBJ databases">
        <title>New especies of Spiribacter isolated from saline water.</title>
        <authorList>
            <person name="Leon M.J."/>
            <person name="De La Haba R."/>
            <person name="Sanchez-Porro C."/>
            <person name="Ventosa A."/>
        </authorList>
    </citation>
    <scope>NUCLEOTIDE SEQUENCE [LARGE SCALE GENOMIC DNA]</scope>
    <source>
        <strain evidence="4">ag22IC4-227</strain>
    </source>
</reference>
<feature type="compositionally biased region" description="Basic and acidic residues" evidence="1">
    <location>
        <begin position="2070"/>
        <end position="2081"/>
    </location>
</feature>
<feature type="compositionally biased region" description="Low complexity" evidence="1">
    <location>
        <begin position="1196"/>
        <end position="1214"/>
    </location>
</feature>
<dbReference type="Proteomes" id="UP001556653">
    <property type="component" value="Unassembled WGS sequence"/>
</dbReference>
<organism evidence="3 4">
    <name type="scientific">Spiribacter onubensis</name>
    <dbReference type="NCBI Taxonomy" id="3122420"/>
    <lineage>
        <taxon>Bacteria</taxon>
        <taxon>Pseudomonadati</taxon>
        <taxon>Pseudomonadota</taxon>
        <taxon>Gammaproteobacteria</taxon>
        <taxon>Chromatiales</taxon>
        <taxon>Ectothiorhodospiraceae</taxon>
        <taxon>Spiribacter</taxon>
    </lineage>
</organism>
<accession>A0ABV3S822</accession>
<comment type="caution">
    <text evidence="3">The sequence shown here is derived from an EMBL/GenBank/DDBJ whole genome shotgun (WGS) entry which is preliminary data.</text>
</comment>
<dbReference type="InterPro" id="IPR055602">
    <property type="entry name" value="DUF7178"/>
</dbReference>
<gene>
    <name evidence="3" type="ORF">V6X64_02590</name>
</gene>
<dbReference type="Pfam" id="PF23802">
    <property type="entry name" value="DUF7178"/>
    <property type="match status" value="1"/>
</dbReference>
<feature type="compositionally biased region" description="Polar residues" evidence="1">
    <location>
        <begin position="1183"/>
        <end position="1193"/>
    </location>
</feature>
<evidence type="ECO:0000256" key="1">
    <source>
        <dbReference type="SAM" id="MobiDB-lite"/>
    </source>
</evidence>
<feature type="compositionally biased region" description="Basic and acidic residues" evidence="1">
    <location>
        <begin position="184"/>
        <end position="193"/>
    </location>
</feature>
<feature type="compositionally biased region" description="Basic and acidic residues" evidence="1">
    <location>
        <begin position="803"/>
        <end position="816"/>
    </location>
</feature>
<dbReference type="EMBL" id="JBAKFJ010000001">
    <property type="protein sequence ID" value="MEX0385882.1"/>
    <property type="molecule type" value="Genomic_DNA"/>
</dbReference>
<feature type="region of interest" description="Disordered" evidence="1">
    <location>
        <begin position="2067"/>
        <end position="2112"/>
    </location>
</feature>
<evidence type="ECO:0000313" key="4">
    <source>
        <dbReference type="Proteomes" id="UP001556653"/>
    </source>
</evidence>
<sequence>MASKVLEQYRAKNPGEAGKGDIELASELYVRNYSDLGLSDFANRVGVSDVDLAGKFYQDSYSDLEFRDFASRVGLELPEDNSGARPSSVGPGPARDGDPGVQEGFGDAIPNLGEGIMSAGRAAADFLAENTGEVQAGTRRGTRPDTPEAEPSASRETRLSRRRAPQGGETLNDAIPTGTTPVRSRSDLTKPVEEEAFSVTPPPPEMMAREQAAKEAAEEREAYRENGWLSNAGSSIKRGASRAIETVEVLSLLDSLSKLSAAQDRLSEQENIDPASLADPVNPAYSEEAIRRRMDSASERDRAAVERYQSDVMEAASSIAETQRERGELGEDPILRDALKSGDSGEFLAAFWEDPISIITGLVGESLVSMAPALAAGGAGGLVAGPAGFAAGTGSVSAATEAAFTVVEKLREFGADLNDPESVQKVWSESRDKIMSDAATRGLVIGAFDAVSGGIAGARVIAPAARGADTASRVTRNTADFSAKLAAQGGLGAGGELYAQIGTDGRVTNGAEVWAEGLAEFGFAPLEITTAGYANARRKLSGKKTADELERSLKKEGYTKQDDGSFQRGDLNIKVSDTEAVATLKPRSEPVATVDQQFRAIDERINQLQQDVIAPSRDPNGPSITDAEVTVAQEEIDSLLAQRDVLTQRLASVESASNGESAGTLESDVTESPADRLDSILSDFNQPNAQPAPVEAEDELSAQIEALQSQVSARRDQLRQEGLDNSQINADPEVANASFQIESLSRIRRDNQSRRSEATAARIADTGREQTNDPLGQEIISIRQEAQSKPSPIAAEAQRLRQKRESQPIKTPEAKADNSAQPTLRSNGKPFSSEKTAKASKAYKSLDGAEVVPVDGGFGVISRPANTAQPEENPENMGTDVLRRQVADFDRAIEAAPSAAVRNDLTQSRNRVQDIIDGRKPKLSPAERARRQLVVDPGKDDLVTAIQKFGGIDTDLESDFAGRLKPFQNRRVGLPGIEQPAGKGRSLDDLAEVLSEYGYLEKRDVPELYEKLDQIEQGVTLYSREVESQIIEDSMRPEEPRGEDRASIDARRQEEMQADIEESIALAAEYEQSLSEDGARLAEEDYLPSSSLSDKRLIEAMRYAGEINPDLTERIAIQSVEEGLTKDQVTERVNREIIQRVQREGNTGVRPQDEGRPAQTPQEEVGSGRQEEVGGAQADPIPSLTNASDNLDVQSADAPEPVEAAPVDTPAVEPTRSRAVSGFEDDPVATTFDEARTGVPLRTKGYRVDNINPDDFGADARPPILGRGQYTTPTPEEAARFSPDPATAQVAEQDVDIERPLVIENDAQWSQVTRSAGWDFVVPIGQTDAEAQPQVDAMQSYLRDEGYDGIVIKFDPNELTDTNANGDSIKRIRDVFQEPQAVRFDSPEADTDTEAPRFSIADDQSVEAVGVDGTPRPETTGLDLNTARQSASRLMSNWKIAPRVNVVETELELPQSIQNQIAKKNAQGKAEGVFYDGEIYLVASNLFSIDRMEAVVLHEVIGHFGLRNLLGDQMNSVLDGVYMSVGRSALSPIADKYGYNLDKPEDRRSAAEEYLSVLAESDPGSKIIERLVSMIADWIRAMGFKVEMSSGEIRDMLVRSKRLVQEGEIVTGVTIDQPIGGGVGVSGSLSPEAEEEKIADTARFALAKERGLPIIPSDSDIVSPRLPTAKTEANRSFDANRSYGRLTVNTLELSGLDARQAAIIEEEYANYRPTSSATESMQVINRFKNHIENNLLWLYDGIPENIREDTKQWYVGANRVTKAWANRYGLQERQVAAVIAALSPQKDWFQNASLAERLLDVMAEHQSTPWSSAMTKTMGRIYAKPEYKALREEIKGKALGDLDSKDQIAAWIRVFDEANNDRAFREINPDGSFGDYVQTGDQANRKAAWGSNSEIAKAVGVVLDGSPEQINQTLGSQHKVRNFYNNIVAPQDQFGSVTIDTHAVAAGLLQPLSGNSMEVLHNFGGNVKGQPGPGSSAKYGISGMYPIYAEAYRSAAKKRGILPREMQSITWEAVRALFTPAFKQQQANVDKVHAEWMKYKKGGQSLEKTRARVWEIAGGIDNSRWLRSNPRRDDPSRRATYERAVSSTRISRSGLREGAASGRGNGDDPGAIPRVEETARFSLANVYPIEHRPLSAERGASTLDDLTTSFPDDIYTEGAARVYGSGDLREIDVMRTIRRVRGKPGAMVTVHRGVPKGVSDINAGDWVTLSRPYAQDVADEIDGSVISKRVPAESVTAWADSLLENGYYPRGEAISEEEAKFSFAGAKSKYSEQNSLRVAEKMRARNTPNHVVFRDTGWFQGADGMMRYEISDDDAKLMVDSTDKRFYRLHEVLSHPRLYAAYPELRNAIVHVRGMNGANGRYRRGSRIIELAPREQPADMLSTLLHEVQHAIQAIEGFAVGGNSSESVWSSIKNAMESLSTKASMAVLEWDYKNPDINAEIDEAAFNATMGLRFQSADRLRSYGSKERPSGVLRLIRRELQWIHDPDLRDTESSQQIQADFYSIPPSGQKRNDALRDIAFRAAELIEGSIPSALRSEFKLDSRKIESMVKSLSREATRQRARLGERSALQEEAERARSLKASEALESPYYTYLALAGEVEARNVQRRMNMSEDARRDIPPMETMDVADDKVIVVMGSQEMIVPKSMADDTRTAEAMFSFRTVRDTTSSKESNSEANRIGLPVKSRNDAMFERTAYVGRDRNGEWVPVSTSSEMLRDQAAVKKWWKWAFTKEGQLGEAAYMRHTQMIGMRNADEINISGFTADFINVAEKAYGKPYRRITDNQKKEMNNFLTGNNSANVPSDVKEQLRVLRGMLDRGSSQLQMMLLDEVKYALQDAPPEQSAELAELIRAAKSGDRSAIGQMSKVTPNGSFVARKMATFFAIESNKGEYLHRSYRLFDEPGWKKKIPADVMKEARDFIRAEIYADGGFSNATQAQIEERVDGTINTILNSNAEGIVQFMSEQIIGEKDLTIFKERQNVPEPIRKLMGEHTDPRVNFARTMTHMSKLLSSHHFLRSLREDGLGVFLSSTWTSTMSKKIATFNDDRLVPLAGLWATEDFADALVNKVETGQIGMGVDQLIKLNSAIKYGKTVLAPTTMARNFWSASLFTVMNGHFNWKYGADAFGVVRADVAGNYNGNVREYMQNLARLGVIHDTARGGELRAAIEDVITLQDNGGGFAKRGLKKVLDTSANLYQAGDDFWKVVGFENEKQSLMRYGMPEKEAEAEAASRIRNGYPTYSMVPEGIQLLRRFPLIGTFVSFPWESVRTSINQVGMVVDDFKAGRTRLATQRLIGMSIASSAAWGLSVGTMALLGIDKEDDEANRKMAAPWQMNSQFLYFTPKDYLDLSHLDPYNFWKRVLTVLNNGNYDSIDEKIIASFSEVLSPFLGADIGAQAIVDVWSNRKAGTEQTIADPTANWFSFNAQKAAYFIDQIKPGVFGNVERILKAANSRMTSYGKEYTLGSEALGLIGFRITNADPKVSLQFKSYDMSQAIREASGPTMRVMRNPNDIKPSQVVDGVERSYRRWEKAFDDMHSLIRAARVTGMTDQEIAISLERGNIAKKYIGPLLNDITPPWAPSEISLRNAVNGVLQFNDTEEGRRSIQKRMAVLRQAIQAESARLSRQNAGD</sequence>
<protein>
    <submittedName>
        <fullName evidence="3">LPD23 domain-containing protein</fullName>
    </submittedName>
</protein>
<feature type="region of interest" description="Disordered" evidence="1">
    <location>
        <begin position="1139"/>
        <end position="1218"/>
    </location>
</feature>
<keyword evidence="4" id="KW-1185">Reference proteome</keyword>